<feature type="coiled-coil region" evidence="4">
    <location>
        <begin position="505"/>
        <end position="535"/>
    </location>
</feature>
<feature type="region of interest" description="Disordered" evidence="5">
    <location>
        <begin position="1"/>
        <end position="29"/>
    </location>
</feature>
<dbReference type="CDD" id="cd09565">
    <property type="entry name" value="SAM_liprin-alpha1_2_3_4_repeat2"/>
    <property type="match status" value="1"/>
</dbReference>
<evidence type="ECO:0000259" key="6">
    <source>
        <dbReference type="PROSITE" id="PS50105"/>
    </source>
</evidence>
<evidence type="ECO:0000313" key="8">
    <source>
        <dbReference type="RefSeq" id="XP_070455518.1"/>
    </source>
</evidence>
<comment type="similarity">
    <text evidence="1">Belongs to the liprin family. Liprin-alpha subfamily.</text>
</comment>
<evidence type="ECO:0000256" key="1">
    <source>
        <dbReference type="ARBA" id="ARBA00007026"/>
    </source>
</evidence>
<dbReference type="PANTHER" id="PTHR12587">
    <property type="entry name" value="LAR INTERACTING PROTEIN LIP -RELATED PROTEIN"/>
    <property type="match status" value="1"/>
</dbReference>
<dbReference type="Pfam" id="PF00536">
    <property type="entry name" value="SAM_1"/>
    <property type="match status" value="2"/>
</dbReference>
<dbReference type="InterPro" id="IPR001660">
    <property type="entry name" value="SAM"/>
</dbReference>
<dbReference type="PANTHER" id="PTHR12587:SF6">
    <property type="entry name" value="LIPRIN-ALPHA-2"/>
    <property type="match status" value="1"/>
</dbReference>
<evidence type="ECO:0000256" key="2">
    <source>
        <dbReference type="ARBA" id="ARBA00022737"/>
    </source>
</evidence>
<evidence type="ECO:0000313" key="9">
    <source>
        <dbReference type="RefSeq" id="XP_070455519.1"/>
    </source>
</evidence>
<reference evidence="8 9" key="1">
    <citation type="submission" date="2025-05" db="UniProtKB">
        <authorList>
            <consortium name="RefSeq"/>
        </authorList>
    </citation>
    <scope>IDENTIFICATION</scope>
    <source>
        <tissue evidence="8 9">Blood</tissue>
    </source>
</reference>
<feature type="domain" description="SAM" evidence="6">
    <location>
        <begin position="898"/>
        <end position="964"/>
    </location>
</feature>
<dbReference type="InterPro" id="IPR037620">
    <property type="entry name" value="LIP-1_SAM_1"/>
</dbReference>
<dbReference type="Pfam" id="PF25526">
    <property type="entry name" value="LIP-1"/>
    <property type="match status" value="1"/>
</dbReference>
<feature type="compositionally biased region" description="Low complexity" evidence="5">
    <location>
        <begin position="16"/>
        <end position="26"/>
    </location>
</feature>
<gene>
    <name evidence="8 9" type="primary">PPFIA2</name>
</gene>
<dbReference type="Pfam" id="PF07647">
    <property type="entry name" value="SAM_2"/>
    <property type="match status" value="1"/>
</dbReference>
<feature type="compositionally biased region" description="Basic and acidic residues" evidence="5">
    <location>
        <begin position="238"/>
        <end position="256"/>
    </location>
</feature>
<dbReference type="Gene3D" id="1.10.150.50">
    <property type="entry name" value="Transcription Factor, Ets-1"/>
    <property type="match status" value="3"/>
</dbReference>
<dbReference type="CDD" id="cd09568">
    <property type="entry name" value="SAM_liprin-alpha1_2_3_4_repeat3"/>
    <property type="match status" value="1"/>
</dbReference>
<feature type="coiled-coil region" evidence="4">
    <location>
        <begin position="195"/>
        <end position="229"/>
    </location>
</feature>
<proteinExistence type="inferred from homology"/>
<evidence type="ECO:0000256" key="3">
    <source>
        <dbReference type="ARBA" id="ARBA00023054"/>
    </source>
</evidence>
<dbReference type="GeneID" id="103551187"/>
<keyword evidence="2" id="KW-0677">Repeat</keyword>
<feature type="region of interest" description="Disordered" evidence="5">
    <location>
        <begin position="231"/>
        <end position="265"/>
    </location>
</feature>
<dbReference type="RefSeq" id="XP_070455518.1">
    <property type="nucleotide sequence ID" value="XM_070599417.1"/>
</dbReference>
<dbReference type="InterPro" id="IPR057892">
    <property type="entry name" value="LIP-1_CC2"/>
</dbReference>
<dbReference type="RefSeq" id="XP_070455519.1">
    <property type="nucleotide sequence ID" value="XM_070599418.1"/>
</dbReference>
<evidence type="ECO:0000256" key="4">
    <source>
        <dbReference type="SAM" id="Coils"/>
    </source>
</evidence>
<evidence type="ECO:0000313" key="7">
    <source>
        <dbReference type="Proteomes" id="UP001652662"/>
    </source>
</evidence>
<feature type="region of interest" description="Disordered" evidence="5">
    <location>
        <begin position="709"/>
        <end position="738"/>
    </location>
</feature>
<keyword evidence="7" id="KW-1185">Reference proteome</keyword>
<feature type="coiled-coil region" evidence="4">
    <location>
        <begin position="35"/>
        <end position="62"/>
    </location>
</feature>
<protein>
    <submittedName>
        <fullName evidence="8 9">Liprin-alpha-2 isoform X14</fullName>
    </submittedName>
</protein>
<organism evidence="7 9">
    <name type="scientific">Equus przewalskii</name>
    <name type="common">Przewalski's horse</name>
    <name type="synonym">Equus caballus przewalskii</name>
    <dbReference type="NCBI Taxonomy" id="9798"/>
    <lineage>
        <taxon>Eukaryota</taxon>
        <taxon>Metazoa</taxon>
        <taxon>Chordata</taxon>
        <taxon>Craniata</taxon>
        <taxon>Vertebrata</taxon>
        <taxon>Euteleostomi</taxon>
        <taxon>Mammalia</taxon>
        <taxon>Eutheria</taxon>
        <taxon>Laurasiatheria</taxon>
        <taxon>Perissodactyla</taxon>
        <taxon>Equidae</taxon>
        <taxon>Equus</taxon>
    </lineage>
</organism>
<dbReference type="InterPro" id="IPR013761">
    <property type="entry name" value="SAM/pointed_sf"/>
</dbReference>
<feature type="coiled-coil region" evidence="4">
    <location>
        <begin position="103"/>
        <end position="144"/>
    </location>
</feature>
<dbReference type="PROSITE" id="PS50105">
    <property type="entry name" value="SAM_DOMAIN"/>
    <property type="match status" value="3"/>
</dbReference>
<feature type="domain" description="SAM" evidence="6">
    <location>
        <begin position="1027"/>
        <end position="1084"/>
    </location>
</feature>
<feature type="compositionally biased region" description="Low complexity" evidence="5">
    <location>
        <begin position="709"/>
        <end position="725"/>
    </location>
</feature>
<feature type="compositionally biased region" description="Low complexity" evidence="5">
    <location>
        <begin position="798"/>
        <end position="814"/>
    </location>
</feature>
<feature type="region of interest" description="Disordered" evidence="5">
    <location>
        <begin position="438"/>
        <end position="463"/>
    </location>
</feature>
<dbReference type="InterPro" id="IPR029515">
    <property type="entry name" value="Liprin"/>
</dbReference>
<keyword evidence="3 4" id="KW-0175">Coiled coil</keyword>
<dbReference type="InterPro" id="IPR037622">
    <property type="entry name" value="LIP-1_SAM_3"/>
</dbReference>
<accession>A0ABM4MS52</accession>
<name>A0ABM4MS52_EQUPR</name>
<dbReference type="InterPro" id="IPR037621">
    <property type="entry name" value="LIP-1_SAM_2"/>
</dbReference>
<feature type="region of interest" description="Disordered" evidence="5">
    <location>
        <begin position="790"/>
        <end position="834"/>
    </location>
</feature>
<dbReference type="SUPFAM" id="SSF47769">
    <property type="entry name" value="SAM/Pointed domain"/>
    <property type="match status" value="3"/>
</dbReference>
<evidence type="ECO:0000256" key="5">
    <source>
        <dbReference type="SAM" id="MobiDB-lite"/>
    </source>
</evidence>
<feature type="coiled-coil region" evidence="4">
    <location>
        <begin position="650"/>
        <end position="691"/>
    </location>
</feature>
<dbReference type="SMART" id="SM00454">
    <property type="entry name" value="SAM"/>
    <property type="match status" value="3"/>
</dbReference>
<feature type="domain" description="SAM" evidence="6">
    <location>
        <begin position="1108"/>
        <end position="1177"/>
    </location>
</feature>
<dbReference type="Proteomes" id="UP001652662">
    <property type="component" value="Chromosome 29"/>
</dbReference>
<dbReference type="CDD" id="cd09562">
    <property type="entry name" value="SAM_liprin-alpha1_2_3_4_repeat1"/>
    <property type="match status" value="1"/>
</dbReference>
<sequence length="1247" mass="142098">MMCEVMPTINEDTPMSQRGSQSSGSDSDSHFEQLMVNMLDERDRLLDTLRETQESLSLAQQRLQDVIYDRDSLQRQLNSALPQDIDSLTGGLTGSKGADPPEFAALTKELNACREQLLEKEEEISELKAERNNTRLLLEHLECLVSRHERSLRMTVVKRQAQSPSGVSSEVEVLKALKSLFEHHKALDEKVRERLRVSLERVSALEEELAAANQEIVALREQNVHIQRKMASSEGSTESEHLEGMEPGQKVHEKRLSNGSIDSTDETSQIVELQELLEKQNYEMAQMKERLAALSSRVGEVEQEAETARKDLIKTEEMNTKYQRDIREAMAQKEDMEERITTLEKRYLSAQRESTSIHDMNDKLENELANKEAILRQMEEKNRQLQERLELAEQKLQQTMRKAETLPEVEAELAQRIAALTKAEERHGNIEERMRHLEGQLEEKNQELQRARQREKMNEEHNKRLSDTVDRLLTESNERLQLHLKERMAALEEKNVLIQESETFRKNLEESLHDKERLAEEIEKLRSELDQLKMRTGSLIEPTISRTHLDTSAELRYSVGSLVDSQSDYRTTKVIRRPRRGRMGVRRDEPKVKSLGDHEWNRTQQIGVLSSHPFESDTEMSDIDDDDRETIFSSMDLLSPSGHSDAQTLAMMLQEQLDAINKEIRLIQEEKESTELRAEEIENRVASVSLEGLNLARVHPGTSITASVTASSLASSSPPSGHSTPKLTPRSPAREMDRMGVMTLPSDLRKHRRKIAVVEEDGREDKATIKCETSPPPTPRAIRMTHTLPSSYHNDARSSLSASLEPESLGLGSANSSQDSLHKAPKKKGIKSSIGRLFGKKEKARLGQLRGFMETEAAAQESLGLGKLGTQAEKDRRLKKKHELLEEARRKGLPFAQWDGPTVVAWLELWLGMPAWYVAACRANVKSGAIMSALSDTEIQREIGISNPLHRLKLRLAIQEMVSLTSPSAPPTSRTPSGNVWVTHEEMENLAAPAKTKESEEGSWAQCPVFLQTLAYGDMNHEWIGNEWLPSLGLPQYRSYFMECLVDARMLDHLTKKDLRVHLKMVDSFHRTSLQYGIMCLKRLNYDRKELERRREASQHEIKDVLVWSNDRVIRWIQAIGLREYANNILESGVHGSLIALDENFDYSSLALLLQIPTQNTQARQILEREYNNLLALGTERRLDESDDKNFRRGSTWRRQFPPREVHGISMMPGSSETLPAGFRLTTTSGQSRKMATDDVVFSVYST</sequence>